<proteinExistence type="predicted"/>
<dbReference type="EMBL" id="QPMT01000055">
    <property type="protein sequence ID" value="KAF4848201.1"/>
    <property type="molecule type" value="Genomic_DNA"/>
</dbReference>
<evidence type="ECO:0000313" key="1">
    <source>
        <dbReference type="EMBL" id="KAF4848201.1"/>
    </source>
</evidence>
<evidence type="ECO:0000313" key="2">
    <source>
        <dbReference type="Proteomes" id="UP000711996"/>
    </source>
</evidence>
<sequence length="37" mass="4634">MWCEMLPALNEQQVKLRERVWKEDDLDEFMQDCPYPF</sequence>
<comment type="caution">
    <text evidence="1">The sequence shown here is derived from an EMBL/GenBank/DDBJ whole genome shotgun (WGS) entry which is preliminary data.</text>
</comment>
<name>A0A9P5BQC3_COLSI</name>
<organism evidence="1 2">
    <name type="scientific">Colletotrichum siamense</name>
    <name type="common">Anthracnose fungus</name>
    <dbReference type="NCBI Taxonomy" id="690259"/>
    <lineage>
        <taxon>Eukaryota</taxon>
        <taxon>Fungi</taxon>
        <taxon>Dikarya</taxon>
        <taxon>Ascomycota</taxon>
        <taxon>Pezizomycotina</taxon>
        <taxon>Sordariomycetes</taxon>
        <taxon>Hypocreomycetidae</taxon>
        <taxon>Glomerellales</taxon>
        <taxon>Glomerellaceae</taxon>
        <taxon>Colletotrichum</taxon>
        <taxon>Colletotrichum gloeosporioides species complex</taxon>
    </lineage>
</organism>
<dbReference type="AlphaFoldDB" id="A0A9P5BQC3"/>
<dbReference type="Proteomes" id="UP000711996">
    <property type="component" value="Unassembled WGS sequence"/>
</dbReference>
<gene>
    <name evidence="1" type="ORF">CGCSCA2_v012402</name>
</gene>
<accession>A0A9P5BQC3</accession>
<reference evidence="1" key="1">
    <citation type="submission" date="2019-06" db="EMBL/GenBank/DDBJ databases">
        <authorList>
            <person name="Gan P."/>
            <person name="Shirasu K."/>
        </authorList>
    </citation>
    <scope>NUCLEOTIDE SEQUENCE [LARGE SCALE GENOMIC DNA]</scope>
    <source>
        <strain evidence="1">CAD2</strain>
    </source>
</reference>
<dbReference type="OrthoDB" id="4830353at2759"/>
<keyword evidence="2" id="KW-1185">Reference proteome</keyword>
<protein>
    <submittedName>
        <fullName evidence="1">Uncharacterized protein</fullName>
    </submittedName>
</protein>